<name>A0A314UK19_PRUYE</name>
<evidence type="ECO:0000256" key="3">
    <source>
        <dbReference type="ARBA" id="ARBA00022833"/>
    </source>
</evidence>
<dbReference type="Gene3D" id="4.10.1000.10">
    <property type="entry name" value="Zinc finger, CCCH-type"/>
    <property type="match status" value="1"/>
</dbReference>
<feature type="zinc finger region" description="C3H1-type" evidence="4">
    <location>
        <begin position="59"/>
        <end position="87"/>
    </location>
</feature>
<gene>
    <name evidence="6" type="ORF">Pyn_01482</name>
</gene>
<feature type="domain" description="C3H1-type" evidence="5">
    <location>
        <begin position="59"/>
        <end position="87"/>
    </location>
</feature>
<sequence length="115" mass="12903">MASRAQKIVDDLNITITNLGFERFDPPVLLAPTTVQFNLALGHPLVTEELEEGVTVNIFYKTRLCDEWKTSAGCSHGLGCYFAHGRAELWTKLCKNLKNPNGCLYGDICKFQRQP</sequence>
<dbReference type="InterPro" id="IPR000571">
    <property type="entry name" value="Znf_CCCH"/>
</dbReference>
<dbReference type="PROSITE" id="PS50103">
    <property type="entry name" value="ZF_C3H1"/>
    <property type="match status" value="1"/>
</dbReference>
<dbReference type="OrthoDB" id="410307at2759"/>
<evidence type="ECO:0000313" key="6">
    <source>
        <dbReference type="EMBL" id="PQM37760.1"/>
    </source>
</evidence>
<keyword evidence="3 4" id="KW-0862">Zinc</keyword>
<keyword evidence="1 4" id="KW-0479">Metal-binding</keyword>
<dbReference type="InterPro" id="IPR036855">
    <property type="entry name" value="Znf_CCCH_sf"/>
</dbReference>
<dbReference type="AlphaFoldDB" id="A0A314UK19"/>
<dbReference type="EMBL" id="PJQY01003398">
    <property type="protein sequence ID" value="PQM37760.1"/>
    <property type="molecule type" value="Genomic_DNA"/>
</dbReference>
<accession>A0A314UK19</accession>
<evidence type="ECO:0000313" key="7">
    <source>
        <dbReference type="Proteomes" id="UP000250321"/>
    </source>
</evidence>
<evidence type="ECO:0000256" key="4">
    <source>
        <dbReference type="PROSITE-ProRule" id="PRU00723"/>
    </source>
</evidence>
<dbReference type="GO" id="GO:0008270">
    <property type="term" value="F:zinc ion binding"/>
    <property type="evidence" value="ECO:0007669"/>
    <property type="project" value="UniProtKB-KW"/>
</dbReference>
<evidence type="ECO:0000256" key="2">
    <source>
        <dbReference type="ARBA" id="ARBA00022771"/>
    </source>
</evidence>
<reference evidence="6 7" key="1">
    <citation type="submission" date="2018-02" db="EMBL/GenBank/DDBJ databases">
        <title>Draft genome of wild Prunus yedoensis var. nudiflora.</title>
        <authorList>
            <person name="Baek S."/>
            <person name="Kim J.-H."/>
            <person name="Choi K."/>
            <person name="Kim G.-B."/>
            <person name="Cho A."/>
            <person name="Jang H."/>
            <person name="Shin C.-H."/>
            <person name="Yu H.-J."/>
            <person name="Mun J.-H."/>
        </authorList>
    </citation>
    <scope>NUCLEOTIDE SEQUENCE [LARGE SCALE GENOMIC DNA]</scope>
    <source>
        <strain evidence="7">cv. Jeju island</strain>
        <tissue evidence="6">Leaf</tissue>
    </source>
</reference>
<protein>
    <recommendedName>
        <fullName evidence="5">C3H1-type domain-containing protein</fullName>
    </recommendedName>
</protein>
<keyword evidence="2 4" id="KW-0863">Zinc-finger</keyword>
<dbReference type="Proteomes" id="UP000250321">
    <property type="component" value="Unassembled WGS sequence"/>
</dbReference>
<keyword evidence="7" id="KW-1185">Reference proteome</keyword>
<organism evidence="6 7">
    <name type="scientific">Prunus yedoensis var. nudiflora</name>
    <dbReference type="NCBI Taxonomy" id="2094558"/>
    <lineage>
        <taxon>Eukaryota</taxon>
        <taxon>Viridiplantae</taxon>
        <taxon>Streptophyta</taxon>
        <taxon>Embryophyta</taxon>
        <taxon>Tracheophyta</taxon>
        <taxon>Spermatophyta</taxon>
        <taxon>Magnoliopsida</taxon>
        <taxon>eudicotyledons</taxon>
        <taxon>Gunneridae</taxon>
        <taxon>Pentapetalae</taxon>
        <taxon>rosids</taxon>
        <taxon>fabids</taxon>
        <taxon>Rosales</taxon>
        <taxon>Rosaceae</taxon>
        <taxon>Amygdaloideae</taxon>
        <taxon>Amygdaleae</taxon>
        <taxon>Prunus</taxon>
    </lineage>
</organism>
<dbReference type="SUPFAM" id="SSF90229">
    <property type="entry name" value="CCCH zinc finger"/>
    <property type="match status" value="1"/>
</dbReference>
<evidence type="ECO:0000256" key="1">
    <source>
        <dbReference type="ARBA" id="ARBA00022723"/>
    </source>
</evidence>
<evidence type="ECO:0000259" key="5">
    <source>
        <dbReference type="PROSITE" id="PS50103"/>
    </source>
</evidence>
<proteinExistence type="predicted"/>
<comment type="caution">
    <text evidence="6">The sequence shown here is derived from an EMBL/GenBank/DDBJ whole genome shotgun (WGS) entry which is preliminary data.</text>
</comment>